<gene>
    <name evidence="1" type="ORF">A7K91_21900</name>
</gene>
<sequence>MDGGEKTTIPVLLYRYKGPRRNIGFTLSPLYLNEASPPIETEQMLFIYNEDFEYIRPALDRVFPLADPYTGEMMLMLDPCWDNPIPKNVWTGVLAELEEMKADEPELAPFLEAFITWAKKQLDHADGIEVMGNL</sequence>
<keyword evidence="2" id="KW-1185">Reference proteome</keyword>
<dbReference type="Proteomes" id="UP000092024">
    <property type="component" value="Unassembled WGS sequence"/>
</dbReference>
<name>A0A1A5YMZ5_9BACL</name>
<dbReference type="EMBL" id="LYPA01000042">
    <property type="protein sequence ID" value="OBR66979.1"/>
    <property type="molecule type" value="Genomic_DNA"/>
</dbReference>
<dbReference type="RefSeq" id="WP_068680983.1">
    <property type="nucleotide sequence ID" value="NZ_LYPA01000042.1"/>
</dbReference>
<proteinExistence type="predicted"/>
<organism evidence="1 2">
    <name type="scientific">Paenibacillus oryzae</name>
    <dbReference type="NCBI Taxonomy" id="1844972"/>
    <lineage>
        <taxon>Bacteria</taxon>
        <taxon>Bacillati</taxon>
        <taxon>Bacillota</taxon>
        <taxon>Bacilli</taxon>
        <taxon>Bacillales</taxon>
        <taxon>Paenibacillaceae</taxon>
        <taxon>Paenibacillus</taxon>
    </lineage>
</organism>
<dbReference type="OrthoDB" id="89542at2"/>
<dbReference type="STRING" id="1844972.A7K91_21900"/>
<evidence type="ECO:0000313" key="1">
    <source>
        <dbReference type="EMBL" id="OBR66979.1"/>
    </source>
</evidence>
<protein>
    <submittedName>
        <fullName evidence="1">Uncharacterized protein</fullName>
    </submittedName>
</protein>
<reference evidence="1 2" key="1">
    <citation type="submission" date="2016-05" db="EMBL/GenBank/DDBJ databases">
        <title>Paenibacillus oryzae. sp. nov., isolated from the rice root.</title>
        <authorList>
            <person name="Zhang J."/>
            <person name="Zhang X."/>
        </authorList>
    </citation>
    <scope>NUCLEOTIDE SEQUENCE [LARGE SCALE GENOMIC DNA]</scope>
    <source>
        <strain evidence="1 2">1DrF-4</strain>
    </source>
</reference>
<comment type="caution">
    <text evidence="1">The sequence shown here is derived from an EMBL/GenBank/DDBJ whole genome shotgun (WGS) entry which is preliminary data.</text>
</comment>
<evidence type="ECO:0000313" key="2">
    <source>
        <dbReference type="Proteomes" id="UP000092024"/>
    </source>
</evidence>
<accession>A0A1A5YMZ5</accession>
<dbReference type="AlphaFoldDB" id="A0A1A5YMZ5"/>